<sequence>MNGRLLSSWVFADNVKEGDSVGPYCSQTRVEKLLHPINGARVDSWVDHPRSQEQAQMQIDFSGATSGTSSNAQQIISTDAEHSDAEASFREERAAACDDSRPRKRGRKPASGREEPLNHVEAERQRREKLNQRFYALRAVVPNISKMDKASILGDAIAYINELQARVRVMEEERENNASTSSNSTAVSGPEIDVQTHSGDEVVVRVTSPMDSHPASRVIQALSGARIDVVESEMATANDTVFHTFTVNSEGRGPLTKEKLTEAISRESSSS</sequence>
<dbReference type="GO" id="GO:0005634">
    <property type="term" value="C:nucleus"/>
    <property type="evidence" value="ECO:0007669"/>
    <property type="project" value="UniProtKB-SubCell"/>
</dbReference>
<dbReference type="PANTHER" id="PTHR11514">
    <property type="entry name" value="MYC"/>
    <property type="match status" value="1"/>
</dbReference>
<dbReference type="Pfam" id="PF00010">
    <property type="entry name" value="HLH"/>
    <property type="match status" value="1"/>
</dbReference>
<dbReference type="Gene3D" id="4.10.280.10">
    <property type="entry name" value="Helix-loop-helix DNA-binding domain"/>
    <property type="match status" value="1"/>
</dbReference>
<evidence type="ECO:0000256" key="5">
    <source>
        <dbReference type="RuleBase" id="RU369104"/>
    </source>
</evidence>
<dbReference type="GO" id="GO:0000976">
    <property type="term" value="F:transcription cis-regulatory region binding"/>
    <property type="evidence" value="ECO:0007669"/>
    <property type="project" value="TreeGrafter"/>
</dbReference>
<proteinExistence type="predicted"/>
<comment type="subcellular location">
    <subcellularLocation>
        <location evidence="1 5">Nucleus</location>
    </subcellularLocation>
</comment>
<organism evidence="8 9">
    <name type="scientific">Trapa natans</name>
    <name type="common">Water chestnut</name>
    <dbReference type="NCBI Taxonomy" id="22666"/>
    <lineage>
        <taxon>Eukaryota</taxon>
        <taxon>Viridiplantae</taxon>
        <taxon>Streptophyta</taxon>
        <taxon>Embryophyta</taxon>
        <taxon>Tracheophyta</taxon>
        <taxon>Spermatophyta</taxon>
        <taxon>Magnoliopsida</taxon>
        <taxon>eudicotyledons</taxon>
        <taxon>Gunneridae</taxon>
        <taxon>Pentapetalae</taxon>
        <taxon>rosids</taxon>
        <taxon>malvids</taxon>
        <taxon>Myrtales</taxon>
        <taxon>Lythraceae</taxon>
        <taxon>Trapa</taxon>
    </lineage>
</organism>
<evidence type="ECO:0000313" key="9">
    <source>
        <dbReference type="Proteomes" id="UP001346149"/>
    </source>
</evidence>
<keyword evidence="3 5" id="KW-0804">Transcription</keyword>
<dbReference type="PROSITE" id="PS50888">
    <property type="entry name" value="BHLH"/>
    <property type="match status" value="1"/>
</dbReference>
<dbReference type="GO" id="GO:0046983">
    <property type="term" value="F:protein dimerization activity"/>
    <property type="evidence" value="ECO:0007669"/>
    <property type="project" value="InterPro"/>
</dbReference>
<dbReference type="SUPFAM" id="SSF47459">
    <property type="entry name" value="HLH, helix-loop-helix DNA-binding domain"/>
    <property type="match status" value="1"/>
</dbReference>
<dbReference type="PANTHER" id="PTHR11514:SF47">
    <property type="entry name" value="TRANSCRIPTION FACTOR BHLH13"/>
    <property type="match status" value="1"/>
</dbReference>
<feature type="region of interest" description="Disordered" evidence="6">
    <location>
        <begin position="251"/>
        <end position="271"/>
    </location>
</feature>
<feature type="compositionally biased region" description="Polar residues" evidence="6">
    <location>
        <begin position="63"/>
        <end position="77"/>
    </location>
</feature>
<keyword evidence="9" id="KW-1185">Reference proteome</keyword>
<evidence type="ECO:0000256" key="4">
    <source>
        <dbReference type="ARBA" id="ARBA00023242"/>
    </source>
</evidence>
<evidence type="ECO:0000256" key="6">
    <source>
        <dbReference type="SAM" id="MobiDB-lite"/>
    </source>
</evidence>
<reference evidence="8 9" key="1">
    <citation type="journal article" date="2023" name="Hortic Res">
        <title>Pangenome of water caltrop reveals structural variations and asymmetric subgenome divergence after allopolyploidization.</title>
        <authorList>
            <person name="Zhang X."/>
            <person name="Chen Y."/>
            <person name="Wang L."/>
            <person name="Yuan Y."/>
            <person name="Fang M."/>
            <person name="Shi L."/>
            <person name="Lu R."/>
            <person name="Comes H.P."/>
            <person name="Ma Y."/>
            <person name="Chen Y."/>
            <person name="Huang G."/>
            <person name="Zhou Y."/>
            <person name="Zheng Z."/>
            <person name="Qiu Y."/>
        </authorList>
    </citation>
    <scope>NUCLEOTIDE SEQUENCE [LARGE SCALE GENOMIC DNA]</scope>
    <source>
        <strain evidence="8">F231</strain>
    </source>
</reference>
<protein>
    <recommendedName>
        <fullName evidence="5">Transcription factor</fullName>
        <shortName evidence="5">bHLH transcription factor</shortName>
    </recommendedName>
    <alternativeName>
        <fullName evidence="5">Basic helix-loop-helix protein</fullName>
    </alternativeName>
</protein>
<name>A0AAN7M1I4_TRANT</name>
<evidence type="ECO:0000256" key="2">
    <source>
        <dbReference type="ARBA" id="ARBA00023015"/>
    </source>
</evidence>
<dbReference type="CDD" id="cd11449">
    <property type="entry name" value="bHLH_AtAIB_like"/>
    <property type="match status" value="1"/>
</dbReference>
<feature type="compositionally biased region" description="Basic and acidic residues" evidence="6">
    <location>
        <begin position="255"/>
        <end position="265"/>
    </location>
</feature>
<dbReference type="EMBL" id="JAXQNO010000006">
    <property type="protein sequence ID" value="KAK4797291.1"/>
    <property type="molecule type" value="Genomic_DNA"/>
</dbReference>
<dbReference type="InterPro" id="IPR036638">
    <property type="entry name" value="HLH_DNA-bd_sf"/>
</dbReference>
<comment type="caution">
    <text evidence="8">The sequence shown here is derived from an EMBL/GenBank/DDBJ whole genome shotgun (WGS) entry which is preliminary data.</text>
</comment>
<feature type="compositionally biased region" description="Basic and acidic residues" evidence="6">
    <location>
        <begin position="111"/>
        <end position="125"/>
    </location>
</feature>
<evidence type="ECO:0000313" key="8">
    <source>
        <dbReference type="EMBL" id="KAK4797291.1"/>
    </source>
</evidence>
<dbReference type="AlphaFoldDB" id="A0AAN7M1I4"/>
<feature type="domain" description="BHLH" evidence="7">
    <location>
        <begin position="114"/>
        <end position="163"/>
    </location>
</feature>
<dbReference type="InterPro" id="IPR011598">
    <property type="entry name" value="bHLH_dom"/>
</dbReference>
<dbReference type="FunFam" id="4.10.280.10:FF:000078">
    <property type="entry name" value="Transcription factor bHLH13"/>
    <property type="match status" value="1"/>
</dbReference>
<evidence type="ECO:0000256" key="1">
    <source>
        <dbReference type="ARBA" id="ARBA00004123"/>
    </source>
</evidence>
<dbReference type="InterPro" id="IPR045084">
    <property type="entry name" value="AIB/MYC-like"/>
</dbReference>
<gene>
    <name evidence="8" type="ORF">SAY86_029617</name>
</gene>
<accession>A0AAN7M1I4</accession>
<evidence type="ECO:0000256" key="3">
    <source>
        <dbReference type="ARBA" id="ARBA00023163"/>
    </source>
</evidence>
<evidence type="ECO:0000259" key="7">
    <source>
        <dbReference type="PROSITE" id="PS50888"/>
    </source>
</evidence>
<feature type="region of interest" description="Disordered" evidence="6">
    <location>
        <begin position="63"/>
        <end position="125"/>
    </location>
</feature>
<dbReference type="SMART" id="SM00353">
    <property type="entry name" value="HLH"/>
    <property type="match status" value="1"/>
</dbReference>
<dbReference type="GO" id="GO:0003700">
    <property type="term" value="F:DNA-binding transcription factor activity"/>
    <property type="evidence" value="ECO:0007669"/>
    <property type="project" value="InterPro"/>
</dbReference>
<feature type="compositionally biased region" description="Basic and acidic residues" evidence="6">
    <location>
        <begin position="79"/>
        <end position="101"/>
    </location>
</feature>
<keyword evidence="4 5" id="KW-0539">Nucleus</keyword>
<keyword evidence="2 5" id="KW-0805">Transcription regulation</keyword>
<dbReference type="Proteomes" id="UP001346149">
    <property type="component" value="Unassembled WGS sequence"/>
</dbReference>